<dbReference type="SUPFAM" id="SSF51905">
    <property type="entry name" value="FAD/NAD(P)-binding domain"/>
    <property type="match status" value="1"/>
</dbReference>
<evidence type="ECO:0000259" key="7">
    <source>
        <dbReference type="PROSITE" id="PS00624"/>
    </source>
</evidence>
<dbReference type="InterPro" id="IPR000172">
    <property type="entry name" value="GMC_OxRdtase_N"/>
</dbReference>
<sequence length="564" mass="61322">MDNEYDYIICGGGTAGCVLAARLAEDPTSKVLLLEAGRDSLEIPTMKMAGDLFNRIGTSDDFNIFTDAPANGRQIACPRGRFLGGSSGVNGTLCIRGTKQDFDDWNMPGWSGDDMWAYMAKAETFHGNEWFKGKEAVHGNSGPIHVAPHKLAPISELVMESYEKAGLPVCEDMFSTGEVAVGCGHALRTVHEGNRSTGADFVAERAKWPNLSILCNTTVRSVVFDEHNPPRAKAVNVLGQNEKRLTIRARKEIIISAGAYCSPAILLRSGIGPRQELKELGISIVKDLPGVGENLLDHPSTILAYQVNSPDLTLDKEMYYPGAMAKSVDAWQTSRSGALSTFPFGVFAYARMDERLRSDSEWTSAATSGRDAMGLTPRQPNVEFFNTECYLAPTPEGAPTEGKAAFMMFSMLLNAQSAGKVTLKSTDPLQNPQVDHDYLSDPIDELVLAEATRWAHEIVMNGPTGKIVTGSWPAGTSHPESIEYWRAYVRNAILTTYHPVGTCKMGAADDGLAVVDEKLRVYGVQGLRVIDASIMPRLNQGHPQMPVYGIAEKAADLIRGLDRC</sequence>
<feature type="active site" description="Proton donor" evidence="5">
    <location>
        <position position="498"/>
    </location>
</feature>
<comment type="similarity">
    <text evidence="2">Belongs to the GMC oxidoreductase family.</text>
</comment>
<dbReference type="PROSITE" id="PS00624">
    <property type="entry name" value="GMC_OXRED_2"/>
    <property type="match status" value="1"/>
</dbReference>
<evidence type="ECO:0000313" key="9">
    <source>
        <dbReference type="Proteomes" id="UP000799302"/>
    </source>
</evidence>
<dbReference type="Proteomes" id="UP000799302">
    <property type="component" value="Unassembled WGS sequence"/>
</dbReference>
<dbReference type="Pfam" id="PF05199">
    <property type="entry name" value="GMC_oxred_C"/>
    <property type="match status" value="1"/>
</dbReference>
<dbReference type="Gene3D" id="3.50.50.60">
    <property type="entry name" value="FAD/NAD(P)-binding domain"/>
    <property type="match status" value="1"/>
</dbReference>
<feature type="binding site" evidence="6">
    <location>
        <position position="219"/>
    </location>
    <ligand>
        <name>FAD</name>
        <dbReference type="ChEBI" id="CHEBI:57692"/>
    </ligand>
</feature>
<protein>
    <submittedName>
        <fullName evidence="8">Glucose-methanol-choline oxidoreductase-like protein</fullName>
    </submittedName>
</protein>
<dbReference type="InterPro" id="IPR007867">
    <property type="entry name" value="GMC_OxRtase_C"/>
</dbReference>
<evidence type="ECO:0000256" key="1">
    <source>
        <dbReference type="ARBA" id="ARBA00001974"/>
    </source>
</evidence>
<dbReference type="Gene3D" id="3.30.560.10">
    <property type="entry name" value="Glucose Oxidase, domain 3"/>
    <property type="match status" value="1"/>
</dbReference>
<feature type="binding site" evidence="6">
    <location>
        <begin position="543"/>
        <end position="544"/>
    </location>
    <ligand>
        <name>FAD</name>
        <dbReference type="ChEBI" id="CHEBI:57692"/>
    </ligand>
</feature>
<evidence type="ECO:0000256" key="5">
    <source>
        <dbReference type="PIRSR" id="PIRSR000137-1"/>
    </source>
</evidence>
<dbReference type="OrthoDB" id="269227at2759"/>
<evidence type="ECO:0000256" key="3">
    <source>
        <dbReference type="ARBA" id="ARBA00022630"/>
    </source>
</evidence>
<evidence type="ECO:0000256" key="6">
    <source>
        <dbReference type="PIRSR" id="PIRSR000137-2"/>
    </source>
</evidence>
<evidence type="ECO:0000256" key="4">
    <source>
        <dbReference type="ARBA" id="ARBA00022827"/>
    </source>
</evidence>
<dbReference type="PANTHER" id="PTHR11552">
    <property type="entry name" value="GLUCOSE-METHANOL-CHOLINE GMC OXIDOREDUCTASE"/>
    <property type="match status" value="1"/>
</dbReference>
<dbReference type="GO" id="GO:0050660">
    <property type="term" value="F:flavin adenine dinucleotide binding"/>
    <property type="evidence" value="ECO:0007669"/>
    <property type="project" value="InterPro"/>
</dbReference>
<dbReference type="Pfam" id="PF00732">
    <property type="entry name" value="GMC_oxred_N"/>
    <property type="match status" value="1"/>
</dbReference>
<evidence type="ECO:0000313" key="8">
    <source>
        <dbReference type="EMBL" id="KAF2670486.1"/>
    </source>
</evidence>
<dbReference type="EMBL" id="MU004234">
    <property type="protein sequence ID" value="KAF2670486.1"/>
    <property type="molecule type" value="Genomic_DNA"/>
</dbReference>
<name>A0A6A6UFR3_9PEZI</name>
<accession>A0A6A6UFR3</accession>
<feature type="active site" description="Proton acceptor" evidence="5">
    <location>
        <position position="542"/>
    </location>
</feature>
<dbReference type="InterPro" id="IPR036188">
    <property type="entry name" value="FAD/NAD-bd_sf"/>
</dbReference>
<dbReference type="PIRSF" id="PIRSF000137">
    <property type="entry name" value="Alcohol_oxidase"/>
    <property type="match status" value="1"/>
</dbReference>
<comment type="cofactor">
    <cofactor evidence="1 6">
        <name>FAD</name>
        <dbReference type="ChEBI" id="CHEBI:57692"/>
    </cofactor>
</comment>
<reference evidence="8" key="1">
    <citation type="journal article" date="2020" name="Stud. Mycol.">
        <title>101 Dothideomycetes genomes: a test case for predicting lifestyles and emergence of pathogens.</title>
        <authorList>
            <person name="Haridas S."/>
            <person name="Albert R."/>
            <person name="Binder M."/>
            <person name="Bloem J."/>
            <person name="Labutti K."/>
            <person name="Salamov A."/>
            <person name="Andreopoulos B."/>
            <person name="Baker S."/>
            <person name="Barry K."/>
            <person name="Bills G."/>
            <person name="Bluhm B."/>
            <person name="Cannon C."/>
            <person name="Castanera R."/>
            <person name="Culley D."/>
            <person name="Daum C."/>
            <person name="Ezra D."/>
            <person name="Gonzalez J."/>
            <person name="Henrissat B."/>
            <person name="Kuo A."/>
            <person name="Liang C."/>
            <person name="Lipzen A."/>
            <person name="Lutzoni F."/>
            <person name="Magnuson J."/>
            <person name="Mondo S."/>
            <person name="Nolan M."/>
            <person name="Ohm R."/>
            <person name="Pangilinan J."/>
            <person name="Park H.-J."/>
            <person name="Ramirez L."/>
            <person name="Alfaro M."/>
            <person name="Sun H."/>
            <person name="Tritt A."/>
            <person name="Yoshinaga Y."/>
            <person name="Zwiers L.-H."/>
            <person name="Turgeon B."/>
            <person name="Goodwin S."/>
            <person name="Spatafora J."/>
            <person name="Crous P."/>
            <person name="Grigoriev I."/>
        </authorList>
    </citation>
    <scope>NUCLEOTIDE SEQUENCE</scope>
    <source>
        <strain evidence="8">CBS 115976</strain>
    </source>
</reference>
<dbReference type="AlphaFoldDB" id="A0A6A6UFR3"/>
<dbReference type="PANTHER" id="PTHR11552:SF147">
    <property type="entry name" value="CHOLINE DEHYDROGENASE, MITOCHONDRIAL"/>
    <property type="match status" value="1"/>
</dbReference>
<keyword evidence="4 6" id="KW-0274">FAD</keyword>
<keyword evidence="3" id="KW-0285">Flavoprotein</keyword>
<gene>
    <name evidence="8" type="ORF">BT63DRAFT_478633</name>
</gene>
<dbReference type="GO" id="GO:0016614">
    <property type="term" value="F:oxidoreductase activity, acting on CH-OH group of donors"/>
    <property type="evidence" value="ECO:0007669"/>
    <property type="project" value="InterPro"/>
</dbReference>
<evidence type="ECO:0000256" key="2">
    <source>
        <dbReference type="ARBA" id="ARBA00010790"/>
    </source>
</evidence>
<keyword evidence="9" id="KW-1185">Reference proteome</keyword>
<dbReference type="InterPro" id="IPR012132">
    <property type="entry name" value="GMC_OxRdtase"/>
</dbReference>
<dbReference type="SUPFAM" id="SSF54373">
    <property type="entry name" value="FAD-linked reductases, C-terminal domain"/>
    <property type="match status" value="1"/>
</dbReference>
<feature type="domain" description="Glucose-methanol-choline oxidoreductase N-terminal" evidence="7">
    <location>
        <begin position="258"/>
        <end position="272"/>
    </location>
</feature>
<organism evidence="8 9">
    <name type="scientific">Microthyrium microscopicum</name>
    <dbReference type="NCBI Taxonomy" id="703497"/>
    <lineage>
        <taxon>Eukaryota</taxon>
        <taxon>Fungi</taxon>
        <taxon>Dikarya</taxon>
        <taxon>Ascomycota</taxon>
        <taxon>Pezizomycotina</taxon>
        <taxon>Dothideomycetes</taxon>
        <taxon>Dothideomycetes incertae sedis</taxon>
        <taxon>Microthyriales</taxon>
        <taxon>Microthyriaceae</taxon>
        <taxon>Microthyrium</taxon>
    </lineage>
</organism>
<proteinExistence type="inferred from homology"/>